<keyword evidence="1" id="KW-0732">Signal</keyword>
<gene>
    <name evidence="2" type="ORF">DDF65_12650</name>
</gene>
<dbReference type="RefSeq" id="WP_116567752.1">
    <property type="nucleotide sequence ID" value="NZ_QDKP01000039.1"/>
</dbReference>
<feature type="chain" id="PRO_5015531715" description="Lipoprotein" evidence="1">
    <location>
        <begin position="22"/>
        <end position="135"/>
    </location>
</feature>
<accession>A0A2T9JE31</accession>
<dbReference type="Proteomes" id="UP000244913">
    <property type="component" value="Unassembled WGS sequence"/>
</dbReference>
<sequence>MTAIERTFLAAAVATSTLTLAACGSLGGSLGGGENAYSPRLSTGASDEKAFASTFVSCRDEVRAGKTSGFKVHPASATARDLQPGATGLVLKVPYDKAKGSKGVRAALDERHKAPMGQCLSENGYQVAAWDAVKP</sequence>
<dbReference type="AlphaFoldDB" id="A0A2T9JE31"/>
<name>A0A2T9JE31_9CAUL</name>
<evidence type="ECO:0000256" key="1">
    <source>
        <dbReference type="SAM" id="SignalP"/>
    </source>
</evidence>
<evidence type="ECO:0000313" key="2">
    <source>
        <dbReference type="EMBL" id="PVM81184.1"/>
    </source>
</evidence>
<protein>
    <recommendedName>
        <fullName evidence="4">Lipoprotein</fullName>
    </recommendedName>
</protein>
<evidence type="ECO:0000313" key="3">
    <source>
        <dbReference type="Proteomes" id="UP000244913"/>
    </source>
</evidence>
<evidence type="ECO:0008006" key="4">
    <source>
        <dbReference type="Google" id="ProtNLM"/>
    </source>
</evidence>
<comment type="caution">
    <text evidence="2">The sequence shown here is derived from an EMBL/GenBank/DDBJ whole genome shotgun (WGS) entry which is preliminary data.</text>
</comment>
<organism evidence="2 3">
    <name type="scientific">Caulobacter radicis</name>
    <dbReference type="NCBI Taxonomy" id="2172650"/>
    <lineage>
        <taxon>Bacteria</taxon>
        <taxon>Pseudomonadati</taxon>
        <taxon>Pseudomonadota</taxon>
        <taxon>Alphaproteobacteria</taxon>
        <taxon>Caulobacterales</taxon>
        <taxon>Caulobacteraceae</taxon>
        <taxon>Caulobacter</taxon>
    </lineage>
</organism>
<dbReference type="PROSITE" id="PS51257">
    <property type="entry name" value="PROKAR_LIPOPROTEIN"/>
    <property type="match status" value="1"/>
</dbReference>
<dbReference type="EMBL" id="QDKP01000039">
    <property type="protein sequence ID" value="PVM81184.1"/>
    <property type="molecule type" value="Genomic_DNA"/>
</dbReference>
<proteinExistence type="predicted"/>
<feature type="signal peptide" evidence="1">
    <location>
        <begin position="1"/>
        <end position="21"/>
    </location>
</feature>
<keyword evidence="3" id="KW-1185">Reference proteome</keyword>
<reference evidence="2 3" key="1">
    <citation type="submission" date="2018-04" db="EMBL/GenBank/DDBJ databases">
        <title>The genome sequence of Caulobacter sp. 736.</title>
        <authorList>
            <person name="Gao J."/>
            <person name="Sun J."/>
        </authorList>
    </citation>
    <scope>NUCLEOTIDE SEQUENCE [LARGE SCALE GENOMIC DNA]</scope>
    <source>
        <strain evidence="2 3">736</strain>
    </source>
</reference>